<reference evidence="10 11" key="1">
    <citation type="submission" date="2020-08" db="EMBL/GenBank/DDBJ databases">
        <title>Genome public.</title>
        <authorList>
            <person name="Liu C."/>
            <person name="Sun Q."/>
        </authorList>
    </citation>
    <scope>NUCLEOTIDE SEQUENCE [LARGE SCALE GENOMIC DNA]</scope>
    <source>
        <strain evidence="10 11">NSJ-10</strain>
    </source>
</reference>
<sequence>MSEKKRWICLYVENEIGVLARISGLFSGKSYNLNSLTVGETEDTTVSRMTISFTSDDRTFEQVKKQLNRSVEVIKVVDYTDIPIHNKEILFIKVKECNTDDKDEVFRIANAFNFKITDYDRKNILVECLQTENQNNDAIKLFKQSFPNRIEVVRGGSVAVEAISMSER</sequence>
<evidence type="ECO:0000256" key="1">
    <source>
        <dbReference type="ARBA" id="ARBA00004974"/>
    </source>
</evidence>
<gene>
    <name evidence="10" type="primary">ilvN</name>
    <name evidence="10" type="ORF">H8S09_05695</name>
</gene>
<dbReference type="PROSITE" id="PS51671">
    <property type="entry name" value="ACT"/>
    <property type="match status" value="1"/>
</dbReference>
<dbReference type="AlphaFoldDB" id="A0A8I0ANK4"/>
<dbReference type="UniPathway" id="UPA00047">
    <property type="reaction ID" value="UER00055"/>
</dbReference>
<comment type="function">
    <text evidence="8">Catalyzes the conversion of 2 pyruvate molecules into acetolactate in the first common step of the biosynthetic pathway of the branched-amino acids such as leucine, isoleucine, and valine.</text>
</comment>
<dbReference type="InterPro" id="IPR054480">
    <property type="entry name" value="AHAS_small-like_ACT"/>
</dbReference>
<dbReference type="GO" id="GO:0009099">
    <property type="term" value="P:L-valine biosynthetic process"/>
    <property type="evidence" value="ECO:0007669"/>
    <property type="project" value="UniProtKB-UniRule"/>
</dbReference>
<name>A0A8I0ANK4_9FIRM</name>
<dbReference type="SUPFAM" id="SSF55021">
    <property type="entry name" value="ACT-like"/>
    <property type="match status" value="2"/>
</dbReference>
<organism evidence="10 11">
    <name type="scientific">Coprococcus hominis</name>
    <name type="common">ex Liu et al. 2022</name>
    <dbReference type="NCBI Taxonomy" id="2763039"/>
    <lineage>
        <taxon>Bacteria</taxon>
        <taxon>Bacillati</taxon>
        <taxon>Bacillota</taxon>
        <taxon>Clostridia</taxon>
        <taxon>Lachnospirales</taxon>
        <taxon>Lachnospiraceae</taxon>
        <taxon>Coprococcus</taxon>
    </lineage>
</organism>
<dbReference type="Pfam" id="PF22629">
    <property type="entry name" value="ACT_AHAS_ss"/>
    <property type="match status" value="1"/>
</dbReference>
<keyword evidence="11" id="KW-1185">Reference proteome</keyword>
<evidence type="ECO:0000256" key="6">
    <source>
        <dbReference type="ARBA" id="ARBA00023304"/>
    </source>
</evidence>
<dbReference type="Proteomes" id="UP000615234">
    <property type="component" value="Unassembled WGS sequence"/>
</dbReference>
<dbReference type="PANTHER" id="PTHR30239:SF0">
    <property type="entry name" value="ACETOLACTATE SYNTHASE SMALL SUBUNIT 1, CHLOROPLASTIC"/>
    <property type="match status" value="1"/>
</dbReference>
<dbReference type="InterPro" id="IPR004789">
    <property type="entry name" value="Acetalactate_synth_ssu"/>
</dbReference>
<dbReference type="Gene3D" id="3.30.70.1150">
    <property type="entry name" value="ACT-like. Chain A, domain 2"/>
    <property type="match status" value="1"/>
</dbReference>
<dbReference type="EC" id="2.2.1.6" evidence="8"/>
<dbReference type="InterPro" id="IPR019455">
    <property type="entry name" value="Acetolactate_synth_ssu_C"/>
</dbReference>
<evidence type="ECO:0000313" key="11">
    <source>
        <dbReference type="Proteomes" id="UP000615234"/>
    </source>
</evidence>
<evidence type="ECO:0000256" key="2">
    <source>
        <dbReference type="ARBA" id="ARBA00005025"/>
    </source>
</evidence>
<dbReference type="EMBL" id="JACOOX010000003">
    <property type="protein sequence ID" value="MBC5662389.1"/>
    <property type="molecule type" value="Genomic_DNA"/>
</dbReference>
<comment type="similarity">
    <text evidence="3 8">Belongs to the acetolactate synthase small subunit family.</text>
</comment>
<dbReference type="Pfam" id="PF10369">
    <property type="entry name" value="ALS_ss_C"/>
    <property type="match status" value="1"/>
</dbReference>
<evidence type="ECO:0000256" key="5">
    <source>
        <dbReference type="ARBA" id="ARBA00022605"/>
    </source>
</evidence>
<proteinExistence type="inferred from homology"/>
<evidence type="ECO:0000313" key="10">
    <source>
        <dbReference type="EMBL" id="MBC5662389.1"/>
    </source>
</evidence>
<protein>
    <recommendedName>
        <fullName evidence="8">Acetolactate synthase small subunit</fullName>
        <shortName evidence="8">AHAS</shortName>
        <shortName evidence="8">ALS</shortName>
        <ecNumber evidence="8">2.2.1.6</ecNumber>
    </recommendedName>
    <alternativeName>
        <fullName evidence="8">Acetohydroxy-acid synthase small subunit</fullName>
    </alternativeName>
</protein>
<accession>A0A8I0ANK4</accession>
<feature type="domain" description="ACT" evidence="9">
    <location>
        <begin position="7"/>
        <end position="81"/>
    </location>
</feature>
<comment type="catalytic activity">
    <reaction evidence="7 8">
        <text>2 pyruvate + H(+) = (2S)-2-acetolactate + CO2</text>
        <dbReference type="Rhea" id="RHEA:25249"/>
        <dbReference type="ChEBI" id="CHEBI:15361"/>
        <dbReference type="ChEBI" id="CHEBI:15378"/>
        <dbReference type="ChEBI" id="CHEBI:16526"/>
        <dbReference type="ChEBI" id="CHEBI:58476"/>
        <dbReference type="EC" id="2.2.1.6"/>
    </reaction>
</comment>
<keyword evidence="6 8" id="KW-0100">Branched-chain amino acid biosynthesis</keyword>
<evidence type="ECO:0000256" key="3">
    <source>
        <dbReference type="ARBA" id="ARBA00006341"/>
    </source>
</evidence>
<dbReference type="PANTHER" id="PTHR30239">
    <property type="entry name" value="ACETOLACTATE SYNTHASE SMALL SUBUNIT"/>
    <property type="match status" value="1"/>
</dbReference>
<dbReference type="NCBIfam" id="NF008864">
    <property type="entry name" value="PRK11895.1"/>
    <property type="match status" value="1"/>
</dbReference>
<evidence type="ECO:0000256" key="4">
    <source>
        <dbReference type="ARBA" id="ARBA00011744"/>
    </source>
</evidence>
<evidence type="ECO:0000259" key="9">
    <source>
        <dbReference type="PROSITE" id="PS51671"/>
    </source>
</evidence>
<comment type="pathway">
    <text evidence="1 8">Amino-acid biosynthesis; L-isoleucine biosynthesis; L-isoleucine from 2-oxobutanoate: step 1/4.</text>
</comment>
<dbReference type="UniPathway" id="UPA00049">
    <property type="reaction ID" value="UER00059"/>
</dbReference>
<evidence type="ECO:0000256" key="8">
    <source>
        <dbReference type="RuleBase" id="RU368092"/>
    </source>
</evidence>
<comment type="caution">
    <text evidence="10">The sequence shown here is derived from an EMBL/GenBank/DDBJ whole genome shotgun (WGS) entry which is preliminary data.</text>
</comment>
<dbReference type="GO" id="GO:1990610">
    <property type="term" value="F:acetolactate synthase regulator activity"/>
    <property type="evidence" value="ECO:0007669"/>
    <property type="project" value="UniProtKB-UniRule"/>
</dbReference>
<dbReference type="InterPro" id="IPR027271">
    <property type="entry name" value="Acetolactate_synth/TF_NikR_C"/>
</dbReference>
<dbReference type="GO" id="GO:0003984">
    <property type="term" value="F:acetolactate synthase activity"/>
    <property type="evidence" value="ECO:0007669"/>
    <property type="project" value="UniProtKB-UniRule"/>
</dbReference>
<keyword evidence="5 8" id="KW-0028">Amino-acid biosynthesis</keyword>
<dbReference type="RefSeq" id="WP_021943922.1">
    <property type="nucleotide sequence ID" value="NZ_JACOOX010000003.1"/>
</dbReference>
<dbReference type="CDD" id="cd04878">
    <property type="entry name" value="ACT_AHAS"/>
    <property type="match status" value="1"/>
</dbReference>
<evidence type="ECO:0000256" key="7">
    <source>
        <dbReference type="ARBA" id="ARBA00048670"/>
    </source>
</evidence>
<dbReference type="GO" id="GO:0009097">
    <property type="term" value="P:isoleucine biosynthetic process"/>
    <property type="evidence" value="ECO:0007669"/>
    <property type="project" value="UniProtKB-UniRule"/>
</dbReference>
<comment type="pathway">
    <text evidence="2 8">Amino-acid biosynthesis; L-valine biosynthesis; L-valine from pyruvate: step 1/4.</text>
</comment>
<dbReference type="GO" id="GO:0005829">
    <property type="term" value="C:cytosol"/>
    <property type="evidence" value="ECO:0007669"/>
    <property type="project" value="TreeGrafter"/>
</dbReference>
<dbReference type="NCBIfam" id="TIGR00119">
    <property type="entry name" value="acolac_sm"/>
    <property type="match status" value="1"/>
</dbReference>
<dbReference type="InterPro" id="IPR045865">
    <property type="entry name" value="ACT-like_dom_sf"/>
</dbReference>
<keyword evidence="8 10" id="KW-0808">Transferase</keyword>
<dbReference type="InterPro" id="IPR002912">
    <property type="entry name" value="ACT_dom"/>
</dbReference>
<dbReference type="InterPro" id="IPR039557">
    <property type="entry name" value="AHAS_ACT"/>
</dbReference>
<comment type="subunit">
    <text evidence="4 8">Dimer of large and small chains.</text>
</comment>
<dbReference type="Gene3D" id="3.30.70.260">
    <property type="match status" value="1"/>
</dbReference>